<dbReference type="PROSITE" id="PS51464">
    <property type="entry name" value="SIS"/>
    <property type="match status" value="1"/>
</dbReference>
<accession>A0A2A4DE73</accession>
<dbReference type="SUPFAM" id="SSF46689">
    <property type="entry name" value="Homeodomain-like"/>
    <property type="match status" value="1"/>
</dbReference>
<evidence type="ECO:0000313" key="10">
    <source>
        <dbReference type="Proteomes" id="UP001183682"/>
    </source>
</evidence>
<evidence type="ECO:0000313" key="11">
    <source>
        <dbReference type="Proteomes" id="UP001241571"/>
    </source>
</evidence>
<protein>
    <submittedName>
        <fullName evidence="8">MurR/RpiR family transcriptional regulator</fullName>
    </submittedName>
</protein>
<sequence>MAVFQHLNLNKLSSVEQEIYRFIVNNLEKVPYMRVRDIADDAHVSSTSVFRFVQKVGFDSFPEFRFYIKTHLEKVHYEEHQKQLSLEERIRGLNMTIFHPDVEYQIKKMAQTLRDADCILFMGMGASGAIAQYVARKLANIGYFCISIDELTYPIRSFLRADQKNVLVFLSVSGETKELIEVITGLANKAIAQKYCITRNKESSLAHLCDYSIEYAVKEERKDIFLDLTSQLPAIAIVETLIGYLQDEPTPQ</sequence>
<name>A0A2A4DE73_ENTGA</name>
<dbReference type="PANTHER" id="PTHR30514:SF1">
    <property type="entry name" value="HTH-TYPE TRANSCRIPTIONAL REGULATOR HEXR-RELATED"/>
    <property type="match status" value="1"/>
</dbReference>
<dbReference type="InterPro" id="IPR046348">
    <property type="entry name" value="SIS_dom_sf"/>
</dbReference>
<feature type="domain" description="HTH rpiR-type" evidence="4">
    <location>
        <begin position="1"/>
        <end position="75"/>
    </location>
</feature>
<dbReference type="Proteomes" id="UP001183682">
    <property type="component" value="Unassembled WGS sequence"/>
</dbReference>
<dbReference type="Proteomes" id="UP000571857">
    <property type="component" value="Unassembled WGS sequence"/>
</dbReference>
<dbReference type="InterPro" id="IPR036388">
    <property type="entry name" value="WH-like_DNA-bd_sf"/>
</dbReference>
<dbReference type="GeneID" id="93222915"/>
<dbReference type="InterPro" id="IPR001347">
    <property type="entry name" value="SIS_dom"/>
</dbReference>
<dbReference type="InterPro" id="IPR035472">
    <property type="entry name" value="RpiR-like_SIS"/>
</dbReference>
<keyword evidence="2" id="KW-0238">DNA-binding</keyword>
<evidence type="ECO:0000259" key="4">
    <source>
        <dbReference type="PROSITE" id="PS51071"/>
    </source>
</evidence>
<evidence type="ECO:0000313" key="6">
    <source>
        <dbReference type="EMBL" id="MBA0972104.1"/>
    </source>
</evidence>
<dbReference type="Gene3D" id="3.40.50.10490">
    <property type="entry name" value="Glucose-6-phosphate isomerase like protein, domain 1"/>
    <property type="match status" value="1"/>
</dbReference>
<dbReference type="EMBL" id="JASUBT010000003">
    <property type="protein sequence ID" value="MDL4935323.1"/>
    <property type="molecule type" value="Genomic_DNA"/>
</dbReference>
<reference evidence="8" key="2">
    <citation type="submission" date="2023-03" db="EMBL/GenBank/DDBJ databases">
        <authorList>
            <person name="Shen W."/>
            <person name="Cai J."/>
        </authorList>
    </citation>
    <scope>NUCLEOTIDE SEQUENCE</scope>
    <source>
        <strain evidence="8">K69-2</strain>
    </source>
</reference>
<dbReference type="PANTHER" id="PTHR30514">
    <property type="entry name" value="GLUCOKINASE"/>
    <property type="match status" value="1"/>
</dbReference>
<dbReference type="InterPro" id="IPR047640">
    <property type="entry name" value="RpiR-like"/>
</dbReference>
<dbReference type="SUPFAM" id="SSF53697">
    <property type="entry name" value="SIS domain"/>
    <property type="match status" value="1"/>
</dbReference>
<feature type="domain" description="SIS" evidence="5">
    <location>
        <begin position="109"/>
        <end position="251"/>
    </location>
</feature>
<organism evidence="8 10">
    <name type="scientific">Enterococcus gallinarum</name>
    <dbReference type="NCBI Taxonomy" id="1353"/>
    <lineage>
        <taxon>Bacteria</taxon>
        <taxon>Bacillati</taxon>
        <taxon>Bacillota</taxon>
        <taxon>Bacilli</taxon>
        <taxon>Lactobacillales</taxon>
        <taxon>Enterococcaceae</taxon>
        <taxon>Enterococcus</taxon>
    </lineage>
</organism>
<dbReference type="RefSeq" id="WP_003127900.1">
    <property type="nucleotide sequence ID" value="NZ_BSYC01000001.1"/>
</dbReference>
<proteinExistence type="predicted"/>
<evidence type="ECO:0000256" key="3">
    <source>
        <dbReference type="ARBA" id="ARBA00023163"/>
    </source>
</evidence>
<dbReference type="Gene3D" id="1.10.10.10">
    <property type="entry name" value="Winged helix-like DNA-binding domain superfamily/Winged helix DNA-binding domain"/>
    <property type="match status" value="1"/>
</dbReference>
<dbReference type="AlphaFoldDB" id="A0A2A4DE73"/>
<evidence type="ECO:0000313" key="8">
    <source>
        <dbReference type="EMBL" id="MDT2691461.1"/>
    </source>
</evidence>
<dbReference type="Proteomes" id="UP001241571">
    <property type="component" value="Unassembled WGS sequence"/>
</dbReference>
<evidence type="ECO:0000256" key="2">
    <source>
        <dbReference type="ARBA" id="ARBA00023125"/>
    </source>
</evidence>
<dbReference type="EMBL" id="JARPZN010000014">
    <property type="protein sequence ID" value="MDT2691461.1"/>
    <property type="molecule type" value="Genomic_DNA"/>
</dbReference>
<dbReference type="GO" id="GO:0097367">
    <property type="term" value="F:carbohydrate derivative binding"/>
    <property type="evidence" value="ECO:0007669"/>
    <property type="project" value="InterPro"/>
</dbReference>
<reference evidence="7 11" key="3">
    <citation type="submission" date="2023-06" db="EMBL/GenBank/DDBJ databases">
        <title>Acute promotion of culturable opportunistic pathogens and persistent increase of antibiotic resistance following antibiotic exposure in mouse gut microbiota.</title>
        <authorList>
            <person name="Li L."/>
            <person name="Wang B."/>
            <person name="Sun Y."/>
            <person name="Wang M."/>
            <person name="Xu H."/>
        </authorList>
    </citation>
    <scope>NUCLEOTIDE SEQUENCE [LARGE SCALE GENOMIC DNA]</scope>
    <source>
        <strain evidence="7 11">CRI2_2</strain>
    </source>
</reference>
<reference evidence="6 9" key="1">
    <citation type="submission" date="2020-06" db="EMBL/GenBank/DDBJ databases">
        <title>Crossreactivity between MHC class I-restricted antigens from cancer cells and an enterococcal bacteriophage.</title>
        <authorList>
            <person name="Fluckiger A."/>
            <person name="Daillere R."/>
            <person name="Sassi M."/>
            <person name="Cattoir V."/>
            <person name="Kroemer G."/>
            <person name="Zitvogel L."/>
        </authorList>
    </citation>
    <scope>NUCLEOTIDE SEQUENCE [LARGE SCALE GENOMIC DNA]</scope>
    <source>
        <strain evidence="6 9">EG4</strain>
    </source>
</reference>
<comment type="caution">
    <text evidence="8">The sequence shown here is derived from an EMBL/GenBank/DDBJ whole genome shotgun (WGS) entry which is preliminary data.</text>
</comment>
<dbReference type="GO" id="GO:1901135">
    <property type="term" value="P:carbohydrate derivative metabolic process"/>
    <property type="evidence" value="ECO:0007669"/>
    <property type="project" value="InterPro"/>
</dbReference>
<dbReference type="InterPro" id="IPR009057">
    <property type="entry name" value="Homeodomain-like_sf"/>
</dbReference>
<dbReference type="Pfam" id="PF01380">
    <property type="entry name" value="SIS"/>
    <property type="match status" value="1"/>
</dbReference>
<evidence type="ECO:0000313" key="7">
    <source>
        <dbReference type="EMBL" id="MDL4935323.1"/>
    </source>
</evidence>
<evidence type="ECO:0000256" key="1">
    <source>
        <dbReference type="ARBA" id="ARBA00023015"/>
    </source>
</evidence>
<dbReference type="EMBL" id="JABXJK010000029">
    <property type="protein sequence ID" value="MBA0972104.1"/>
    <property type="molecule type" value="Genomic_DNA"/>
</dbReference>
<dbReference type="GO" id="GO:0003700">
    <property type="term" value="F:DNA-binding transcription factor activity"/>
    <property type="evidence" value="ECO:0007669"/>
    <property type="project" value="InterPro"/>
</dbReference>
<gene>
    <name evidence="6" type="ORF">HWH42_05830</name>
    <name evidence="8" type="ORF">P7E30_14890</name>
    <name evidence="7" type="ORF">QRX88_06265</name>
</gene>
<dbReference type="Pfam" id="PF01418">
    <property type="entry name" value="HTH_6"/>
    <property type="match status" value="1"/>
</dbReference>
<dbReference type="GO" id="GO:0003677">
    <property type="term" value="F:DNA binding"/>
    <property type="evidence" value="ECO:0007669"/>
    <property type="project" value="UniProtKB-KW"/>
</dbReference>
<dbReference type="CDD" id="cd05013">
    <property type="entry name" value="SIS_RpiR"/>
    <property type="match status" value="1"/>
</dbReference>
<dbReference type="InterPro" id="IPR000281">
    <property type="entry name" value="HTH_RpiR"/>
</dbReference>
<evidence type="ECO:0000259" key="5">
    <source>
        <dbReference type="PROSITE" id="PS51464"/>
    </source>
</evidence>
<keyword evidence="1" id="KW-0805">Transcription regulation</keyword>
<keyword evidence="3" id="KW-0804">Transcription</keyword>
<dbReference type="PROSITE" id="PS51071">
    <property type="entry name" value="HTH_RPIR"/>
    <property type="match status" value="1"/>
</dbReference>
<evidence type="ECO:0000313" key="9">
    <source>
        <dbReference type="Proteomes" id="UP000571857"/>
    </source>
</evidence>